<proteinExistence type="predicted"/>
<evidence type="ECO:0000256" key="1">
    <source>
        <dbReference type="ARBA" id="ARBA00022448"/>
    </source>
</evidence>
<dbReference type="Proteomes" id="UP000460949">
    <property type="component" value="Unassembled WGS sequence"/>
</dbReference>
<reference evidence="5 6" key="1">
    <citation type="submission" date="2019-11" db="EMBL/GenBank/DDBJ databases">
        <title>Genome sequences of 17 halophilic strains isolated from different environments.</title>
        <authorList>
            <person name="Furrow R.E."/>
        </authorList>
    </citation>
    <scope>NUCLEOTIDE SEQUENCE [LARGE SCALE GENOMIC DNA]</scope>
    <source>
        <strain evidence="5 6">22511_23_Filter</strain>
    </source>
</reference>
<dbReference type="Gene3D" id="3.40.50.300">
    <property type="entry name" value="P-loop containing nucleotide triphosphate hydrolases"/>
    <property type="match status" value="1"/>
</dbReference>
<protein>
    <submittedName>
        <fullName evidence="5">ATP-binding cassette domain-containing protein</fullName>
    </submittedName>
</protein>
<dbReference type="RefSeq" id="WP_160837224.1">
    <property type="nucleotide sequence ID" value="NZ_WMET01000002.1"/>
</dbReference>
<sequence>MVLRVEGCSVGIGGAQILHDVSLEAGRGEILALVGHNGAGKSTLMKTMIGMRDKQSGSIVIHQENIDDHLKGYKRMFSYIPEEPLIFSELTTLQHFELYKQSYSIDRETFASRVERYMDAFEITDKKDEYPEALSKGMRQKVQTICALLPVVPVLFIDEPFMGLDVYAGKFLEEELNRKKEEGMTIVLTTHQLDKVKTLADTYVMLKNGSVSSRGPVESFEMLERRKDQ</sequence>
<gene>
    <name evidence="5" type="ORF">GLW04_11330</name>
</gene>
<dbReference type="InterPro" id="IPR027417">
    <property type="entry name" value="P-loop_NTPase"/>
</dbReference>
<accession>A0A845DVG3</accession>
<dbReference type="GO" id="GO:0016887">
    <property type="term" value="F:ATP hydrolysis activity"/>
    <property type="evidence" value="ECO:0007669"/>
    <property type="project" value="InterPro"/>
</dbReference>
<dbReference type="PANTHER" id="PTHR42939:SF5">
    <property type="entry name" value="ABC-TYPE TRANSPORTER ATP-BINDING PROTEIN ECSA"/>
    <property type="match status" value="1"/>
</dbReference>
<dbReference type="PANTHER" id="PTHR42939">
    <property type="entry name" value="ABC TRANSPORTER ATP-BINDING PROTEIN ALBC-RELATED"/>
    <property type="match status" value="1"/>
</dbReference>
<keyword evidence="2" id="KW-0547">Nucleotide-binding</keyword>
<dbReference type="CDD" id="cd03230">
    <property type="entry name" value="ABC_DR_subfamily_A"/>
    <property type="match status" value="1"/>
</dbReference>
<dbReference type="AlphaFoldDB" id="A0A845DVG3"/>
<evidence type="ECO:0000313" key="6">
    <source>
        <dbReference type="Proteomes" id="UP000460949"/>
    </source>
</evidence>
<feature type="domain" description="ABC transporter" evidence="4">
    <location>
        <begin position="3"/>
        <end position="225"/>
    </location>
</feature>
<keyword evidence="3 5" id="KW-0067">ATP-binding</keyword>
<organism evidence="5 6">
    <name type="scientific">Halobacillus litoralis</name>
    <dbReference type="NCBI Taxonomy" id="45668"/>
    <lineage>
        <taxon>Bacteria</taxon>
        <taxon>Bacillati</taxon>
        <taxon>Bacillota</taxon>
        <taxon>Bacilli</taxon>
        <taxon>Bacillales</taxon>
        <taxon>Bacillaceae</taxon>
        <taxon>Halobacillus</taxon>
    </lineage>
</organism>
<evidence type="ECO:0000313" key="5">
    <source>
        <dbReference type="EMBL" id="MYL20485.1"/>
    </source>
</evidence>
<dbReference type="PROSITE" id="PS50893">
    <property type="entry name" value="ABC_TRANSPORTER_2"/>
    <property type="match status" value="1"/>
</dbReference>
<dbReference type="SMART" id="SM00382">
    <property type="entry name" value="AAA"/>
    <property type="match status" value="1"/>
</dbReference>
<dbReference type="InterPro" id="IPR051782">
    <property type="entry name" value="ABC_Transporter_VariousFunc"/>
</dbReference>
<evidence type="ECO:0000256" key="2">
    <source>
        <dbReference type="ARBA" id="ARBA00022741"/>
    </source>
</evidence>
<dbReference type="GO" id="GO:0005524">
    <property type="term" value="F:ATP binding"/>
    <property type="evidence" value="ECO:0007669"/>
    <property type="project" value="UniProtKB-KW"/>
</dbReference>
<dbReference type="InterPro" id="IPR003593">
    <property type="entry name" value="AAA+_ATPase"/>
</dbReference>
<dbReference type="EMBL" id="WMET01000002">
    <property type="protein sequence ID" value="MYL20485.1"/>
    <property type="molecule type" value="Genomic_DNA"/>
</dbReference>
<dbReference type="InterPro" id="IPR003439">
    <property type="entry name" value="ABC_transporter-like_ATP-bd"/>
</dbReference>
<comment type="caution">
    <text evidence="5">The sequence shown here is derived from an EMBL/GenBank/DDBJ whole genome shotgun (WGS) entry which is preliminary data.</text>
</comment>
<dbReference type="Pfam" id="PF00005">
    <property type="entry name" value="ABC_tran"/>
    <property type="match status" value="1"/>
</dbReference>
<evidence type="ECO:0000259" key="4">
    <source>
        <dbReference type="PROSITE" id="PS50893"/>
    </source>
</evidence>
<keyword evidence="1" id="KW-0813">Transport</keyword>
<name>A0A845DVG3_9BACI</name>
<dbReference type="SUPFAM" id="SSF52540">
    <property type="entry name" value="P-loop containing nucleoside triphosphate hydrolases"/>
    <property type="match status" value="1"/>
</dbReference>
<evidence type="ECO:0000256" key="3">
    <source>
        <dbReference type="ARBA" id="ARBA00022840"/>
    </source>
</evidence>